<dbReference type="AlphaFoldDB" id="A0A1I4UA72"/>
<accession>A0A1I4UA72</accession>
<dbReference type="Proteomes" id="UP000199470">
    <property type="component" value="Unassembled WGS sequence"/>
</dbReference>
<proteinExistence type="predicted"/>
<name>A0A1I4UA72_9BURK</name>
<keyword evidence="2" id="KW-1185">Reference proteome</keyword>
<sequence>MKNINKKEQREHYLNVHLFGCVNWLVKHLAETNGIEAPAYWQYKDDSDDYGMEICSWWIVSSNMASRLKKAGYCIVDFEEEVYFWGRTSHGIRISQEESLMEAIGI</sequence>
<reference evidence="1 2" key="1">
    <citation type="submission" date="2016-10" db="EMBL/GenBank/DDBJ databases">
        <authorList>
            <person name="de Groot N.N."/>
        </authorList>
    </citation>
    <scope>NUCLEOTIDE SEQUENCE [LARGE SCALE GENOMIC DNA]</scope>
    <source>
        <strain evidence="1 2">ATCC 43154</strain>
    </source>
</reference>
<evidence type="ECO:0000313" key="1">
    <source>
        <dbReference type="EMBL" id="SFM85896.1"/>
    </source>
</evidence>
<gene>
    <name evidence="1" type="ORF">SAMN02982985_05564</name>
</gene>
<dbReference type="RefSeq" id="WP_139236792.1">
    <property type="nucleotide sequence ID" value="NZ_FOTW01000039.1"/>
</dbReference>
<protein>
    <submittedName>
        <fullName evidence="1">Uncharacterized protein</fullName>
    </submittedName>
</protein>
<evidence type="ECO:0000313" key="2">
    <source>
        <dbReference type="Proteomes" id="UP000199470"/>
    </source>
</evidence>
<dbReference type="EMBL" id="FOTW01000039">
    <property type="protein sequence ID" value="SFM85896.1"/>
    <property type="molecule type" value="Genomic_DNA"/>
</dbReference>
<dbReference type="STRING" id="758825.SAMN02982985_05564"/>
<organism evidence="1 2">
    <name type="scientific">Rugamonas rubra</name>
    <dbReference type="NCBI Taxonomy" id="758825"/>
    <lineage>
        <taxon>Bacteria</taxon>
        <taxon>Pseudomonadati</taxon>
        <taxon>Pseudomonadota</taxon>
        <taxon>Betaproteobacteria</taxon>
        <taxon>Burkholderiales</taxon>
        <taxon>Oxalobacteraceae</taxon>
        <taxon>Telluria group</taxon>
        <taxon>Rugamonas</taxon>
    </lineage>
</organism>